<evidence type="ECO:0000259" key="10">
    <source>
        <dbReference type="Pfam" id="PF08501"/>
    </source>
</evidence>
<dbReference type="GO" id="GO:0009073">
    <property type="term" value="P:aromatic amino acid family biosynthetic process"/>
    <property type="evidence" value="ECO:0007669"/>
    <property type="project" value="UniProtKB-KW"/>
</dbReference>
<sequence>MKEAYAVFGNPIAHSKSPFIHQQFAEQLKIDHSYGRVLAPINDFVNTLNAFFAEGGKGANVTVPFKEEAFARADELTERASLAGAVNTFKRLEDGRLLGDNTDGIGLLSDLERLSFIHPGSRVLLIGAGGASRGVLLPLLSMDCAVTIVNRTASRAEELAQIFYHTGSVQAVGMDDLDNCSFDLIINATSSGMSGEIPAIPASLIHPSVYCYDMFYQKGNTPFLSWCVSHGAKHYADGLGMLVGQAAHAVLLWHGVFATGGACHKKHATGIVGMNQAIQFPDREEWRTDVNAVVFPAMVHGMQLTCAISGEIMASRFGGDTPEQWLEIFQQHRWDLEEEAEALIQAQQEDAQGWVWLL</sequence>
<dbReference type="PANTHER" id="PTHR21089">
    <property type="entry name" value="SHIKIMATE DEHYDROGENASE"/>
    <property type="match status" value="1"/>
</dbReference>
<dbReference type="Pfam" id="PF08501">
    <property type="entry name" value="Shikimate_dh_N"/>
    <property type="match status" value="1"/>
</dbReference>
<dbReference type="EMBL" id="CBWP010000083">
    <property type="protein sequence ID" value="CDL41288.1"/>
    <property type="molecule type" value="Genomic_DNA"/>
</dbReference>
<feature type="binding site" evidence="8">
    <location>
        <position position="62"/>
    </location>
    <ligand>
        <name>shikimate</name>
        <dbReference type="ChEBI" id="CHEBI:36208"/>
    </ligand>
</feature>
<dbReference type="NCBIfam" id="TIGR00507">
    <property type="entry name" value="aroE"/>
    <property type="match status" value="1"/>
</dbReference>
<dbReference type="GO" id="GO:0004764">
    <property type="term" value="F:shikimate 3-dehydrogenase (NADP+) activity"/>
    <property type="evidence" value="ECO:0007669"/>
    <property type="project" value="UniProtKB-UniRule"/>
</dbReference>
<comment type="similarity">
    <text evidence="8">Belongs to the shikimate dehydrogenase family.</text>
</comment>
<dbReference type="GO" id="GO:0008652">
    <property type="term" value="P:amino acid biosynthetic process"/>
    <property type="evidence" value="ECO:0007669"/>
    <property type="project" value="UniProtKB-KW"/>
</dbReference>
<dbReference type="FunFam" id="3.40.50.10860:FF:000006">
    <property type="entry name" value="Shikimate dehydrogenase (NADP(+))"/>
    <property type="match status" value="1"/>
</dbReference>
<dbReference type="CDD" id="cd01065">
    <property type="entry name" value="NAD_bind_Shikimate_DH"/>
    <property type="match status" value="1"/>
</dbReference>
<evidence type="ECO:0000256" key="8">
    <source>
        <dbReference type="HAMAP-Rule" id="MF_00222"/>
    </source>
</evidence>
<feature type="binding site" evidence="8">
    <location>
        <begin position="15"/>
        <end position="17"/>
    </location>
    <ligand>
        <name>shikimate</name>
        <dbReference type="ChEBI" id="CHEBI:36208"/>
    </ligand>
</feature>
<evidence type="ECO:0000256" key="4">
    <source>
        <dbReference type="ARBA" id="ARBA00022857"/>
    </source>
</evidence>
<dbReference type="Pfam" id="PF07369">
    <property type="entry name" value="DUF1488"/>
    <property type="match status" value="1"/>
</dbReference>
<evidence type="ECO:0000256" key="2">
    <source>
        <dbReference type="ARBA" id="ARBA00012962"/>
    </source>
</evidence>
<organism evidence="11 12">
    <name type="scientific">Citrobacter freundii</name>
    <dbReference type="NCBI Taxonomy" id="546"/>
    <lineage>
        <taxon>Bacteria</taxon>
        <taxon>Pseudomonadati</taxon>
        <taxon>Pseudomonadota</taxon>
        <taxon>Gammaproteobacteria</taxon>
        <taxon>Enterobacterales</taxon>
        <taxon>Enterobacteriaceae</taxon>
        <taxon>Citrobacter</taxon>
        <taxon>Citrobacter freundii complex</taxon>
    </lineage>
</organism>
<feature type="active site" description="Proton acceptor" evidence="8">
    <location>
        <position position="66"/>
    </location>
</feature>
<dbReference type="Pfam" id="PF01488">
    <property type="entry name" value="Shikimate_DH"/>
    <property type="match status" value="1"/>
</dbReference>
<feature type="binding site" evidence="8">
    <location>
        <position position="238"/>
    </location>
    <ligand>
        <name>NADP(+)</name>
        <dbReference type="ChEBI" id="CHEBI:58349"/>
    </ligand>
</feature>
<feature type="binding site" evidence="8">
    <location>
        <begin position="127"/>
        <end position="131"/>
    </location>
    <ligand>
        <name>NADP(+)</name>
        <dbReference type="ChEBI" id="CHEBI:58349"/>
    </ligand>
</feature>
<dbReference type="PANTHER" id="PTHR21089:SF1">
    <property type="entry name" value="BIFUNCTIONAL 3-DEHYDROQUINATE DEHYDRATASE_SHIKIMATE DEHYDROGENASE, CHLOROPLASTIC"/>
    <property type="match status" value="1"/>
</dbReference>
<comment type="catalytic activity">
    <reaction evidence="7 8">
        <text>shikimate + NADP(+) = 3-dehydroshikimate + NADPH + H(+)</text>
        <dbReference type="Rhea" id="RHEA:17737"/>
        <dbReference type="ChEBI" id="CHEBI:15378"/>
        <dbReference type="ChEBI" id="CHEBI:16630"/>
        <dbReference type="ChEBI" id="CHEBI:36208"/>
        <dbReference type="ChEBI" id="CHEBI:57783"/>
        <dbReference type="ChEBI" id="CHEBI:58349"/>
        <dbReference type="EC" id="1.1.1.25"/>
    </reaction>
</comment>
<dbReference type="GO" id="GO:0019632">
    <property type="term" value="P:shikimate metabolic process"/>
    <property type="evidence" value="ECO:0007669"/>
    <property type="project" value="InterPro"/>
</dbReference>
<dbReference type="SUPFAM" id="SSF160272">
    <property type="entry name" value="Shew3726-like"/>
    <property type="match status" value="1"/>
</dbReference>
<dbReference type="NCBIfam" id="NF001310">
    <property type="entry name" value="PRK00258.1-2"/>
    <property type="match status" value="1"/>
</dbReference>
<dbReference type="InterPro" id="IPR046346">
    <property type="entry name" value="Aminoacid_DH-like_N_sf"/>
</dbReference>
<protein>
    <recommendedName>
        <fullName evidence="2 8">Shikimate dehydrogenase (NADP(+))</fullName>
        <shortName evidence="8">SDH</shortName>
        <ecNumber evidence="2 8">1.1.1.25</ecNumber>
    </recommendedName>
</protein>
<dbReference type="UniPathway" id="UPA00053">
    <property type="reaction ID" value="UER00087"/>
</dbReference>
<evidence type="ECO:0000256" key="1">
    <source>
        <dbReference type="ARBA" id="ARBA00004871"/>
    </source>
</evidence>
<evidence type="ECO:0000256" key="5">
    <source>
        <dbReference type="ARBA" id="ARBA00023002"/>
    </source>
</evidence>
<evidence type="ECO:0000259" key="9">
    <source>
        <dbReference type="Pfam" id="PF01488"/>
    </source>
</evidence>
<evidence type="ECO:0000256" key="6">
    <source>
        <dbReference type="ARBA" id="ARBA00023141"/>
    </source>
</evidence>
<keyword evidence="4 8" id="KW-0521">NADP</keyword>
<proteinExistence type="inferred from homology"/>
<feature type="binding site" evidence="8">
    <location>
        <position position="103"/>
    </location>
    <ligand>
        <name>shikimate</name>
        <dbReference type="ChEBI" id="CHEBI:36208"/>
    </ligand>
</feature>
<dbReference type="InterPro" id="IPR011342">
    <property type="entry name" value="Shikimate_DH"/>
</dbReference>
<keyword evidence="5 8" id="KW-0560">Oxidoreductase</keyword>
<feature type="binding site" evidence="8">
    <location>
        <position position="78"/>
    </location>
    <ligand>
        <name>NADP(+)</name>
        <dbReference type="ChEBI" id="CHEBI:58349"/>
    </ligand>
</feature>
<dbReference type="InterPro" id="IPR009962">
    <property type="entry name" value="DUF1488"/>
</dbReference>
<dbReference type="Gene3D" id="3.30.160.140">
    <property type="entry name" value="Shew3726-like"/>
    <property type="match status" value="1"/>
</dbReference>
<dbReference type="EC" id="1.1.1.25" evidence="2 8"/>
<dbReference type="InterPro" id="IPR022893">
    <property type="entry name" value="Shikimate_DH_fam"/>
</dbReference>
<dbReference type="InterPro" id="IPR013708">
    <property type="entry name" value="Shikimate_DH-bd_N"/>
</dbReference>
<dbReference type="HAMAP" id="MF_00222">
    <property type="entry name" value="Shikimate_DH_AroE"/>
    <property type="match status" value="1"/>
</dbReference>
<reference evidence="11 12" key="1">
    <citation type="submission" date="2013-10" db="EMBL/GenBank/DDBJ databases">
        <title>Antibiotic resistance diversity of beta-lactamase producers in the General Hospital Vienna.</title>
        <authorList>
            <person name="Barisic I."/>
            <person name="Mitteregger D."/>
            <person name="Hirschl A.M."/>
            <person name="Noehammer C."/>
            <person name="Wiesinger-Mayr H."/>
        </authorList>
    </citation>
    <scope>NUCLEOTIDE SEQUENCE [LARGE SCALE GENOMIC DNA]</scope>
    <source>
        <strain evidence="11 12">ISC11</strain>
    </source>
</reference>
<dbReference type="Proteomes" id="UP000019194">
    <property type="component" value="Unassembled WGS sequence"/>
</dbReference>
<dbReference type="GO" id="GO:0005829">
    <property type="term" value="C:cytosol"/>
    <property type="evidence" value="ECO:0007669"/>
    <property type="project" value="TreeGrafter"/>
</dbReference>
<feature type="domain" description="Quinate/shikimate 5-dehydrogenase/glutamyl-tRNA reductase" evidence="9">
    <location>
        <begin position="120"/>
        <end position="191"/>
    </location>
</feature>
<dbReference type="Gene3D" id="3.40.50.10860">
    <property type="entry name" value="Leucine Dehydrogenase, chain A, domain 1"/>
    <property type="match status" value="1"/>
</dbReference>
<comment type="subunit">
    <text evidence="8">Homodimer.</text>
</comment>
<dbReference type="InterPro" id="IPR036291">
    <property type="entry name" value="NAD(P)-bd_dom_sf"/>
</dbReference>
<accession>A0A7G2IVV2</accession>
<evidence type="ECO:0000313" key="12">
    <source>
        <dbReference type="Proteomes" id="UP000019194"/>
    </source>
</evidence>
<comment type="caution">
    <text evidence="11">The sequence shown here is derived from an EMBL/GenBank/DDBJ whole genome shotgun (WGS) entry which is preliminary data.</text>
</comment>
<name>A0A7G2IVV2_CITFR</name>
<dbReference type="InterPro" id="IPR006151">
    <property type="entry name" value="Shikm_DH/Glu-tRNA_Rdtase"/>
</dbReference>
<dbReference type="SUPFAM" id="SSF53223">
    <property type="entry name" value="Aminoacid dehydrogenase-like, N-terminal domain"/>
    <property type="match status" value="1"/>
</dbReference>
<comment type="pathway">
    <text evidence="1 8">Metabolic intermediate biosynthesis; chorismate biosynthesis; chorismate from D-erythrose 4-phosphate and phosphoenolpyruvate: step 4/7.</text>
</comment>
<gene>
    <name evidence="8" type="primary">aroE</name>
</gene>
<feature type="binding site" evidence="8">
    <location>
        <position position="87"/>
    </location>
    <ligand>
        <name>shikimate</name>
        <dbReference type="ChEBI" id="CHEBI:36208"/>
    </ligand>
</feature>
<feature type="binding site" evidence="8">
    <location>
        <position position="214"/>
    </location>
    <ligand>
        <name>NADP(+)</name>
        <dbReference type="ChEBI" id="CHEBI:58349"/>
    </ligand>
</feature>
<dbReference type="FunFam" id="3.40.50.720:FF:000104">
    <property type="entry name" value="Shikimate dehydrogenase (NADP(+))"/>
    <property type="match status" value="1"/>
</dbReference>
<feature type="binding site" evidence="8">
    <location>
        <position position="216"/>
    </location>
    <ligand>
        <name>shikimate</name>
        <dbReference type="ChEBI" id="CHEBI:36208"/>
    </ligand>
</feature>
<dbReference type="InterPro" id="IPR036692">
    <property type="entry name" value="Shew3726-like_sf"/>
</dbReference>
<feature type="binding site" evidence="8">
    <location>
        <position position="245"/>
    </location>
    <ligand>
        <name>shikimate</name>
        <dbReference type="ChEBI" id="CHEBI:36208"/>
    </ligand>
</feature>
<dbReference type="Gene3D" id="3.40.50.720">
    <property type="entry name" value="NAD(P)-binding Rossmann-like Domain"/>
    <property type="match status" value="1"/>
</dbReference>
<dbReference type="SUPFAM" id="SSF51735">
    <property type="entry name" value="NAD(P)-binding Rossmann-fold domains"/>
    <property type="match status" value="1"/>
</dbReference>
<dbReference type="GO" id="GO:0050661">
    <property type="term" value="F:NADP binding"/>
    <property type="evidence" value="ECO:0007669"/>
    <property type="project" value="InterPro"/>
</dbReference>
<feature type="binding site" evidence="8">
    <location>
        <begin position="150"/>
        <end position="155"/>
    </location>
    <ligand>
        <name>NADP(+)</name>
        <dbReference type="ChEBI" id="CHEBI:58349"/>
    </ligand>
</feature>
<dbReference type="AlphaFoldDB" id="A0A7G2IVV2"/>
<evidence type="ECO:0000256" key="7">
    <source>
        <dbReference type="ARBA" id="ARBA00049442"/>
    </source>
</evidence>
<evidence type="ECO:0000256" key="3">
    <source>
        <dbReference type="ARBA" id="ARBA00022605"/>
    </source>
</evidence>
<comment type="function">
    <text evidence="8">Involved in the biosynthesis of the chorismate, which leads to the biosynthesis of aromatic amino acids. Catalyzes the reversible NADPH linked reduction of 3-dehydroshikimate (DHSA) to yield shikimate (SA).</text>
</comment>
<evidence type="ECO:0000313" key="11">
    <source>
        <dbReference type="EMBL" id="CDL41288.1"/>
    </source>
</evidence>
<keyword evidence="3 8" id="KW-0028">Amino-acid biosynthesis</keyword>
<dbReference type="GO" id="GO:0009423">
    <property type="term" value="P:chorismate biosynthetic process"/>
    <property type="evidence" value="ECO:0007669"/>
    <property type="project" value="UniProtKB-UniRule"/>
</dbReference>
<feature type="domain" description="Shikimate dehydrogenase substrate binding N-terminal" evidence="10">
    <location>
        <begin position="7"/>
        <end position="88"/>
    </location>
</feature>
<keyword evidence="6 8" id="KW-0057">Aromatic amino acid biosynthesis</keyword>